<evidence type="ECO:0000313" key="3">
    <source>
        <dbReference type="Proteomes" id="UP001642540"/>
    </source>
</evidence>
<feature type="transmembrane region" description="Helical" evidence="1">
    <location>
        <begin position="607"/>
        <end position="629"/>
    </location>
</feature>
<proteinExistence type="predicted"/>
<keyword evidence="1" id="KW-1133">Transmembrane helix</keyword>
<keyword evidence="3" id="KW-1185">Reference proteome</keyword>
<reference evidence="2 3" key="1">
    <citation type="submission" date="2024-08" db="EMBL/GenBank/DDBJ databases">
        <authorList>
            <person name="Cucini C."/>
            <person name="Frati F."/>
        </authorList>
    </citation>
    <scope>NUCLEOTIDE SEQUENCE [LARGE SCALE GENOMIC DNA]</scope>
</reference>
<protein>
    <submittedName>
        <fullName evidence="2">Uncharacterized protein</fullName>
    </submittedName>
</protein>
<dbReference type="EMBL" id="CAXLJM020000030">
    <property type="protein sequence ID" value="CAL8098295.1"/>
    <property type="molecule type" value="Genomic_DNA"/>
</dbReference>
<keyword evidence="1" id="KW-0812">Transmembrane</keyword>
<comment type="caution">
    <text evidence="2">The sequence shown here is derived from an EMBL/GenBank/DDBJ whole genome shotgun (WGS) entry which is preliminary data.</text>
</comment>
<evidence type="ECO:0000313" key="2">
    <source>
        <dbReference type="EMBL" id="CAL8098295.1"/>
    </source>
</evidence>
<evidence type="ECO:0000256" key="1">
    <source>
        <dbReference type="SAM" id="Phobius"/>
    </source>
</evidence>
<keyword evidence="1" id="KW-0472">Membrane</keyword>
<gene>
    <name evidence="2" type="ORF">ODALV1_LOCUS9887</name>
</gene>
<name>A0ABP1QGY9_9HEXA</name>
<dbReference type="Proteomes" id="UP001642540">
    <property type="component" value="Unassembled WGS sequence"/>
</dbReference>
<sequence length="651" mass="74087">MLILTVFLPEGLPFPISIPEGCFLSFIGSGIQTDSLSPFLTRKDSYTFTISFQHTNFSTEDIDLIGDIENVTLREYYFRYTVKLRNSCNAVMLHTLTFNETISAIYNSGYGTSDQTLFFLHFENPAEWSDHIEKFSALYNYSSFVFHANMIFIGPNKNSLGVHCYFCQPNPTRLHLINISEFQSFLQLKLFAQQLNANGHGRHGVVNSAVGELTVSDCFRIDQKSAQRSRNKFYEYLQEHCAPPDVVIYVVTQQALNATWVTQEKDVPEEELDDFEWFIRMKYGEGLLSSIPNDIINTRSYVITMQSLKYSFISCITTRSISENLDYVILSVIHGSTWAALLSVSFTFAFIYKSLLRGVDTLWPLVSQTCWHNHPRKLICVYYICMIFLSNVYGSNISSESVQLQEFPSISKLIKNGYKVWFPQKRYLSTMPSESQKQIAVALVTSAIGKGLLGGGSYQDKFKSAIDLFYDGSNSTGLHVPSYQNFPELIENLTTLKLLLSTPTIVRTLGTVASRDGLIDVNNEQLCKLFVLNDLKLESKLRLFSYLSYRAYILHQRFKEIGIPTRFEKLQIDMNFKQMRQLKLKTAGVCVPPNPIPLRSAVGVSIIALYVIGTILFMVNFHEFLIVGLRCGLKLVKTMVTKFQSSFGDRD</sequence>
<accession>A0ABP1QGY9</accession>
<organism evidence="2 3">
    <name type="scientific">Orchesella dallaii</name>
    <dbReference type="NCBI Taxonomy" id="48710"/>
    <lineage>
        <taxon>Eukaryota</taxon>
        <taxon>Metazoa</taxon>
        <taxon>Ecdysozoa</taxon>
        <taxon>Arthropoda</taxon>
        <taxon>Hexapoda</taxon>
        <taxon>Collembola</taxon>
        <taxon>Entomobryomorpha</taxon>
        <taxon>Entomobryoidea</taxon>
        <taxon>Orchesellidae</taxon>
        <taxon>Orchesellinae</taxon>
        <taxon>Orchesella</taxon>
    </lineage>
</organism>